<feature type="transmembrane region" description="Helical" evidence="7">
    <location>
        <begin position="15"/>
        <end position="37"/>
    </location>
</feature>
<dbReference type="PRINTS" id="PR00260">
    <property type="entry name" value="CHEMTRNSDUCR"/>
</dbReference>
<dbReference type="Gene3D" id="1.10.287.950">
    <property type="entry name" value="Methyl-accepting chemotaxis protein"/>
    <property type="match status" value="1"/>
</dbReference>
<sequence>MIFRQFQNVKFGTKVWGGFSAILVLAAAVGATATVTISDLSGRSRISGAAVEAMDLLKALDQSKVAFQTTPSPAAAEQVERNTDDLLRQLQAIAGLSRDGEGLREGVSASIQQLEEFDRVFVRLVAKTEEQARRLDTLAATGNALAGMTIEISNIVRKVRSETIEEAKAASKRQAAAREMTFRAEQLHKLALVLAPKFGLGASFRQKDLTDDIRSEIDRTLADMTLAAKAIRSTQVAGVEDTSLSKVAGDAEALVAAIPDLLAETNLFNRMGKKKTVADLVAAVEQGGISLQSASGAALDRELALATGSQHHLIELAALGQMAIDLANSASSARSETLEFVAGLRKDGTIQASVSRLQAAARALDSRPELAATLEQTGSIFQTVLQFDQAFEDIVRARQDLVRLEQGLDQAAARAGQQIAEISSEQSLEMQNAGKKALIIILATVLIAISLGVVLAALLNRAITTPIKTLTNVMAALAEGSNDVAISGLGRGDEIGAMSRTVQVFKENAVERERLRAERRAEEAQRRERQQTIESLIAAFRETIQGLLSSVGETALGLDDTARTLTDTARHSAHKADETREASGVASGNVGTVALAADELASSIREISSQVTLTTEVVGRATESTRVTNDKVSGLAETAAKIGEVVTLIQAIAEQTNLLALNATIEAARAGEAGRGFAVVAAEVKELATQTSRATEEISSQITAIQSATRESVEAIAGITRTMDEVNSYTGAIATAVSQQGAATSAISTNVRQAAQGTEIVSVNIADLSGAVDQTAASAEHVVQASGELGARTEELRREVDRFLSSVAAA</sequence>
<protein>
    <submittedName>
        <fullName evidence="11">Methyl-accepting chemotaxis protein</fullName>
    </submittedName>
</protein>
<dbReference type="SUPFAM" id="SSF58104">
    <property type="entry name" value="Methyl-accepting chemotaxis protein (MCP) signaling domain"/>
    <property type="match status" value="1"/>
</dbReference>
<evidence type="ECO:0000313" key="11">
    <source>
        <dbReference type="EMBL" id="MCK7613343.1"/>
    </source>
</evidence>
<evidence type="ECO:0000256" key="5">
    <source>
        <dbReference type="PROSITE-ProRule" id="PRU00284"/>
    </source>
</evidence>
<keyword evidence="7" id="KW-1133">Transmembrane helix</keyword>
<keyword evidence="2" id="KW-1003">Cell membrane</keyword>
<dbReference type="SMART" id="SM00304">
    <property type="entry name" value="HAMP"/>
    <property type="match status" value="1"/>
</dbReference>
<evidence type="ECO:0000259" key="9">
    <source>
        <dbReference type="PROSITE" id="PS50192"/>
    </source>
</evidence>
<feature type="domain" description="Methyl-accepting transducer" evidence="8">
    <location>
        <begin position="554"/>
        <end position="790"/>
    </location>
</feature>
<dbReference type="RefSeq" id="WP_248155110.1">
    <property type="nucleotide sequence ID" value="NZ_JALNMJ010000009.1"/>
</dbReference>
<accession>A0ABT0GV88</accession>
<comment type="caution">
    <text evidence="11">The sequence shown here is derived from an EMBL/GenBank/DDBJ whole genome shotgun (WGS) entry which is preliminary data.</text>
</comment>
<dbReference type="EMBL" id="JALNMJ010000009">
    <property type="protein sequence ID" value="MCK7613343.1"/>
    <property type="molecule type" value="Genomic_DNA"/>
</dbReference>
<comment type="similarity">
    <text evidence="4">Belongs to the methyl-accepting chemotaxis (MCP) protein family.</text>
</comment>
<dbReference type="Gene3D" id="6.10.340.10">
    <property type="match status" value="1"/>
</dbReference>
<dbReference type="PANTHER" id="PTHR32089:SF112">
    <property type="entry name" value="LYSOZYME-LIKE PROTEIN-RELATED"/>
    <property type="match status" value="1"/>
</dbReference>
<evidence type="ECO:0000259" key="10">
    <source>
        <dbReference type="PROSITE" id="PS50885"/>
    </source>
</evidence>
<gene>
    <name evidence="11" type="ORF">M0H32_14300</name>
</gene>
<name>A0ABT0GV88_9HYPH</name>
<feature type="transmembrane region" description="Helical" evidence="7">
    <location>
        <begin position="437"/>
        <end position="459"/>
    </location>
</feature>
<evidence type="ECO:0000256" key="2">
    <source>
        <dbReference type="ARBA" id="ARBA00022519"/>
    </source>
</evidence>
<dbReference type="PROSITE" id="PS50885">
    <property type="entry name" value="HAMP"/>
    <property type="match status" value="1"/>
</dbReference>
<dbReference type="InterPro" id="IPR000727">
    <property type="entry name" value="T_SNARE_dom"/>
</dbReference>
<feature type="coiled-coil region" evidence="6">
    <location>
        <begin position="507"/>
        <end position="534"/>
    </location>
</feature>
<evidence type="ECO:0000313" key="12">
    <source>
        <dbReference type="Proteomes" id="UP001431221"/>
    </source>
</evidence>
<keyword evidence="7" id="KW-0472">Membrane</keyword>
<evidence type="ECO:0000259" key="8">
    <source>
        <dbReference type="PROSITE" id="PS50111"/>
    </source>
</evidence>
<keyword evidence="7" id="KW-0812">Transmembrane</keyword>
<keyword evidence="12" id="KW-1185">Reference proteome</keyword>
<evidence type="ECO:0000256" key="6">
    <source>
        <dbReference type="SAM" id="Coils"/>
    </source>
</evidence>
<dbReference type="InterPro" id="IPR003660">
    <property type="entry name" value="HAMP_dom"/>
</dbReference>
<evidence type="ECO:0000256" key="7">
    <source>
        <dbReference type="SAM" id="Phobius"/>
    </source>
</evidence>
<proteinExistence type="inferred from homology"/>
<keyword evidence="6" id="KW-0175">Coiled coil</keyword>
<dbReference type="PROSITE" id="PS50111">
    <property type="entry name" value="CHEMOTAXIS_TRANSDUC_2"/>
    <property type="match status" value="1"/>
</dbReference>
<organism evidence="11 12">
    <name type="scientific">Roseibium sediminicola</name>
    <dbReference type="NCBI Taxonomy" id="2933272"/>
    <lineage>
        <taxon>Bacteria</taxon>
        <taxon>Pseudomonadati</taxon>
        <taxon>Pseudomonadota</taxon>
        <taxon>Alphaproteobacteria</taxon>
        <taxon>Hyphomicrobiales</taxon>
        <taxon>Stappiaceae</taxon>
        <taxon>Roseibium</taxon>
    </lineage>
</organism>
<reference evidence="11" key="1">
    <citation type="submission" date="2022-04" db="EMBL/GenBank/DDBJ databases">
        <title>Roseibium sp. CAU 1639 isolated from mud.</title>
        <authorList>
            <person name="Kim W."/>
        </authorList>
    </citation>
    <scope>NUCLEOTIDE SEQUENCE</scope>
    <source>
        <strain evidence="11">CAU 1639</strain>
    </source>
</reference>
<keyword evidence="3 5" id="KW-0807">Transducer</keyword>
<evidence type="ECO:0000256" key="3">
    <source>
        <dbReference type="ARBA" id="ARBA00023224"/>
    </source>
</evidence>
<dbReference type="Pfam" id="PF00015">
    <property type="entry name" value="MCPsignal"/>
    <property type="match status" value="1"/>
</dbReference>
<comment type="subcellular location">
    <subcellularLocation>
        <location evidence="1">Cell inner membrane</location>
        <topology evidence="1">Multi-pass membrane protein</topology>
    </subcellularLocation>
</comment>
<dbReference type="SMART" id="SM00283">
    <property type="entry name" value="MA"/>
    <property type="match status" value="1"/>
</dbReference>
<dbReference type="PROSITE" id="PS50192">
    <property type="entry name" value="T_SNARE"/>
    <property type="match status" value="1"/>
</dbReference>
<feature type="domain" description="T-SNARE coiled-coil homology" evidence="9">
    <location>
        <begin position="706"/>
        <end position="768"/>
    </location>
</feature>
<dbReference type="Pfam" id="PF00672">
    <property type="entry name" value="HAMP"/>
    <property type="match status" value="1"/>
</dbReference>
<dbReference type="InterPro" id="IPR004089">
    <property type="entry name" value="MCPsignal_dom"/>
</dbReference>
<feature type="domain" description="HAMP" evidence="10">
    <location>
        <begin position="461"/>
        <end position="514"/>
    </location>
</feature>
<keyword evidence="2" id="KW-0997">Cell inner membrane</keyword>
<evidence type="ECO:0000256" key="1">
    <source>
        <dbReference type="ARBA" id="ARBA00004429"/>
    </source>
</evidence>
<dbReference type="Proteomes" id="UP001431221">
    <property type="component" value="Unassembled WGS sequence"/>
</dbReference>
<dbReference type="PANTHER" id="PTHR32089">
    <property type="entry name" value="METHYL-ACCEPTING CHEMOTAXIS PROTEIN MCPB"/>
    <property type="match status" value="1"/>
</dbReference>
<evidence type="ECO:0000256" key="4">
    <source>
        <dbReference type="ARBA" id="ARBA00029447"/>
    </source>
</evidence>
<dbReference type="InterPro" id="IPR004090">
    <property type="entry name" value="Chemotax_Me-accpt_rcpt"/>
</dbReference>